<protein>
    <submittedName>
        <fullName evidence="7">NLE (NUC135) domain/WD domain, G-beta repeat, putative</fullName>
    </submittedName>
</protein>
<dbReference type="OrthoDB" id="10251381at2759"/>
<proteinExistence type="predicted"/>
<keyword evidence="3" id="KW-0677">Repeat</keyword>
<dbReference type="PANTHER" id="PTHR19855:SF11">
    <property type="entry name" value="RIBOSOME BIOGENESIS PROTEIN WDR12"/>
    <property type="match status" value="1"/>
</dbReference>
<feature type="domain" description="NLE" evidence="6">
    <location>
        <begin position="6"/>
        <end position="66"/>
    </location>
</feature>
<gene>
    <name evidence="7" type="ORF">ADEAN_000149200</name>
</gene>
<dbReference type="PANTHER" id="PTHR19855">
    <property type="entry name" value="WD40 REPEAT PROTEIN 12, 37"/>
    <property type="match status" value="1"/>
</dbReference>
<dbReference type="Gene3D" id="2.130.10.10">
    <property type="entry name" value="YVTN repeat-like/Quinoprotein amine dehydrogenase"/>
    <property type="match status" value="3"/>
</dbReference>
<dbReference type="InterPro" id="IPR036322">
    <property type="entry name" value="WD40_repeat_dom_sf"/>
</dbReference>
<evidence type="ECO:0000256" key="5">
    <source>
        <dbReference type="PROSITE-ProRule" id="PRU00221"/>
    </source>
</evidence>
<dbReference type="EMBL" id="LR877146">
    <property type="protein sequence ID" value="CAD2214048.1"/>
    <property type="molecule type" value="Genomic_DNA"/>
</dbReference>
<dbReference type="AlphaFoldDB" id="A0A7G2C2N0"/>
<dbReference type="InterPro" id="IPR001680">
    <property type="entry name" value="WD40_rpt"/>
</dbReference>
<dbReference type="InterPro" id="IPR015943">
    <property type="entry name" value="WD40/YVTN_repeat-like_dom_sf"/>
</dbReference>
<sequence length="430" mass="47619">MGNAAVSFFTTTFQKHMPEQVFSVPLSTLPNGLNALVRSVLELPESQSFDFLLNDEYITSTLQRFLHRRSISYETVLHIEYTPALQTKEGSLLPHDDWVSSVRAPFFGNSDVVVTGAYDHCVRLWEGENCSALGTYHKECVKEVAIHPVKEAADSSKAGAKRKRVRGELDNFFVASCSKDGSVAGWKYDAAVSKFELLGTIFAHTDGIDTVHISPFGGEFIVTGSWDNSVKIFNWSQLIDGGDTLPSKKQPNLCFTDHSRSVLCCRFSETHRSHCYSAGLDGVVKAYDVGQGQLFSQFSGDHSINKIALRPSSGSDLLLTACTDNRARLYDTREKECTKTFSGHRQWLYSVCWLWGRDQQDDQKSNLFSTCSEDATVRVYDLRSTSGPLLTLDTIHTDGVLDVTCAGNDTIVSCGKDNKTKASTISKDSH</sequence>
<dbReference type="PROSITE" id="PS50082">
    <property type="entry name" value="WD_REPEATS_2"/>
    <property type="match status" value="1"/>
</dbReference>
<evidence type="ECO:0000256" key="4">
    <source>
        <dbReference type="ARBA" id="ARBA00023242"/>
    </source>
</evidence>
<keyword evidence="4" id="KW-0539">Nucleus</keyword>
<evidence type="ECO:0000256" key="1">
    <source>
        <dbReference type="ARBA" id="ARBA00004123"/>
    </source>
</evidence>
<feature type="repeat" description="WD" evidence="5">
    <location>
        <begin position="201"/>
        <end position="234"/>
    </location>
</feature>
<evidence type="ECO:0000313" key="8">
    <source>
        <dbReference type="Proteomes" id="UP000515908"/>
    </source>
</evidence>
<evidence type="ECO:0000256" key="2">
    <source>
        <dbReference type="ARBA" id="ARBA00022574"/>
    </source>
</evidence>
<dbReference type="GO" id="GO:0005634">
    <property type="term" value="C:nucleus"/>
    <property type="evidence" value="ECO:0007669"/>
    <property type="project" value="UniProtKB-SubCell"/>
</dbReference>
<dbReference type="Pfam" id="PF08154">
    <property type="entry name" value="NLE"/>
    <property type="match status" value="1"/>
</dbReference>
<dbReference type="VEuPathDB" id="TriTrypDB:ADEAN_000149200"/>
<dbReference type="SUPFAM" id="SSF50978">
    <property type="entry name" value="WD40 repeat-like"/>
    <property type="match status" value="1"/>
</dbReference>
<organism evidence="7 8">
    <name type="scientific">Angomonas deanei</name>
    <dbReference type="NCBI Taxonomy" id="59799"/>
    <lineage>
        <taxon>Eukaryota</taxon>
        <taxon>Discoba</taxon>
        <taxon>Euglenozoa</taxon>
        <taxon>Kinetoplastea</taxon>
        <taxon>Metakinetoplastina</taxon>
        <taxon>Trypanosomatida</taxon>
        <taxon>Trypanosomatidae</taxon>
        <taxon>Strigomonadinae</taxon>
        <taxon>Angomonas</taxon>
    </lineage>
</organism>
<comment type="subcellular location">
    <subcellularLocation>
        <location evidence="1">Nucleus</location>
    </subcellularLocation>
</comment>
<reference evidence="7 8" key="1">
    <citation type="submission" date="2020-08" db="EMBL/GenBank/DDBJ databases">
        <authorList>
            <person name="Newling K."/>
            <person name="Davey J."/>
            <person name="Forrester S."/>
        </authorList>
    </citation>
    <scope>NUCLEOTIDE SEQUENCE [LARGE SCALE GENOMIC DNA]</scope>
    <source>
        <strain evidence="8">Crithidia deanei Carvalho (ATCC PRA-265)</strain>
    </source>
</reference>
<dbReference type="Proteomes" id="UP000515908">
    <property type="component" value="Chromosome 02"/>
</dbReference>
<dbReference type="Pfam" id="PF00400">
    <property type="entry name" value="WD40"/>
    <property type="match status" value="4"/>
</dbReference>
<dbReference type="CDD" id="cd00200">
    <property type="entry name" value="WD40"/>
    <property type="match status" value="1"/>
</dbReference>
<keyword evidence="8" id="KW-1185">Reference proteome</keyword>
<name>A0A7G2C2N0_9TRYP</name>
<dbReference type="InterPro" id="IPR012972">
    <property type="entry name" value="NLE"/>
</dbReference>
<dbReference type="SMART" id="SM00320">
    <property type="entry name" value="WD40"/>
    <property type="match status" value="7"/>
</dbReference>
<evidence type="ECO:0000259" key="6">
    <source>
        <dbReference type="Pfam" id="PF08154"/>
    </source>
</evidence>
<accession>A0A7G2C2N0</accession>
<keyword evidence="2 5" id="KW-0853">WD repeat</keyword>
<evidence type="ECO:0000313" key="7">
    <source>
        <dbReference type="EMBL" id="CAD2214048.1"/>
    </source>
</evidence>
<evidence type="ECO:0000256" key="3">
    <source>
        <dbReference type="ARBA" id="ARBA00022737"/>
    </source>
</evidence>